<dbReference type="Proteomes" id="UP000634529">
    <property type="component" value="Unassembled WGS sequence"/>
</dbReference>
<keyword evidence="2" id="KW-1185">Reference proteome</keyword>
<reference evidence="1 2" key="1">
    <citation type="submission" date="2020-09" db="EMBL/GenBank/DDBJ databases">
        <title>Paenibacillus sp. CAU 1523 isolated from sand of Haeundae Beach.</title>
        <authorList>
            <person name="Kim W."/>
        </authorList>
    </citation>
    <scope>NUCLEOTIDE SEQUENCE [LARGE SCALE GENOMIC DNA]</scope>
    <source>
        <strain evidence="1 2">CAU 1523</strain>
    </source>
</reference>
<organism evidence="1 2">
    <name type="scientific">Paenibacillus arenosi</name>
    <dbReference type="NCBI Taxonomy" id="2774142"/>
    <lineage>
        <taxon>Bacteria</taxon>
        <taxon>Bacillati</taxon>
        <taxon>Bacillota</taxon>
        <taxon>Bacilli</taxon>
        <taxon>Bacillales</taxon>
        <taxon>Paenibacillaceae</taxon>
        <taxon>Paenibacillus</taxon>
    </lineage>
</organism>
<dbReference type="NCBIfam" id="TIGR01637">
    <property type="entry name" value="phage_arpU"/>
    <property type="match status" value="1"/>
</dbReference>
<sequence length="152" mass="17804">MLCGVSFDLPDLDKEATRRNVEAVLEKYRMYKQIGYEVKETRLTSSYTVRSHGPTNRVTDQTGEIAADNVDIPEKMRTYCERVEKATQRLPEKERQLITERYLKEDGVYDYQVYSFTFDPPLSEYSYYKLKWKAISKLAISLNVQVFVDTTS</sequence>
<accession>A0ABR9B320</accession>
<evidence type="ECO:0000313" key="2">
    <source>
        <dbReference type="Proteomes" id="UP000634529"/>
    </source>
</evidence>
<dbReference type="EMBL" id="JACYTN010000027">
    <property type="protein sequence ID" value="MBD8500755.1"/>
    <property type="molecule type" value="Genomic_DNA"/>
</dbReference>
<dbReference type="RefSeq" id="WP_192026984.1">
    <property type="nucleotide sequence ID" value="NZ_JACYTN010000027.1"/>
</dbReference>
<evidence type="ECO:0000313" key="1">
    <source>
        <dbReference type="EMBL" id="MBD8500755.1"/>
    </source>
</evidence>
<gene>
    <name evidence="1" type="ORF">IFO66_20930</name>
</gene>
<proteinExistence type="predicted"/>
<name>A0ABR9B320_9BACL</name>
<comment type="caution">
    <text evidence="1">The sequence shown here is derived from an EMBL/GenBank/DDBJ whole genome shotgun (WGS) entry which is preliminary data.</text>
</comment>
<dbReference type="InterPro" id="IPR006524">
    <property type="entry name" value="ArpU-like"/>
</dbReference>
<protein>
    <submittedName>
        <fullName evidence="1">Transcriptional regulator</fullName>
    </submittedName>
</protein>